<name>A0ABN0ZBM4_9BACI</name>
<protein>
    <recommendedName>
        <fullName evidence="3">Nucleotidyltransferase</fullName>
    </recommendedName>
</protein>
<dbReference type="EMBL" id="BAAADM010000053">
    <property type="protein sequence ID" value="GAA0442129.1"/>
    <property type="molecule type" value="Genomic_DNA"/>
</dbReference>
<evidence type="ECO:0008006" key="3">
    <source>
        <dbReference type="Google" id="ProtNLM"/>
    </source>
</evidence>
<keyword evidence="2" id="KW-1185">Reference proteome</keyword>
<evidence type="ECO:0000313" key="1">
    <source>
        <dbReference type="EMBL" id="GAA0442129.1"/>
    </source>
</evidence>
<organism evidence="1 2">
    <name type="scientific">Lentibacillus halophilus</name>
    <dbReference type="NCBI Taxonomy" id="295065"/>
    <lineage>
        <taxon>Bacteria</taxon>
        <taxon>Bacillati</taxon>
        <taxon>Bacillota</taxon>
        <taxon>Bacilli</taxon>
        <taxon>Bacillales</taxon>
        <taxon>Bacillaceae</taxon>
        <taxon>Lentibacillus</taxon>
    </lineage>
</organism>
<dbReference type="Proteomes" id="UP001501459">
    <property type="component" value="Unassembled WGS sequence"/>
</dbReference>
<gene>
    <name evidence="1" type="ORF">GCM10008983_19020</name>
</gene>
<reference evidence="1 2" key="1">
    <citation type="journal article" date="2019" name="Int. J. Syst. Evol. Microbiol.">
        <title>The Global Catalogue of Microorganisms (GCM) 10K type strain sequencing project: providing services to taxonomists for standard genome sequencing and annotation.</title>
        <authorList>
            <consortium name="The Broad Institute Genomics Platform"/>
            <consortium name="The Broad Institute Genome Sequencing Center for Infectious Disease"/>
            <person name="Wu L."/>
            <person name="Ma J."/>
        </authorList>
    </citation>
    <scope>NUCLEOTIDE SEQUENCE [LARGE SCALE GENOMIC DNA]</scope>
    <source>
        <strain evidence="1 2">JCM 12149</strain>
    </source>
</reference>
<sequence length="110" mass="12525">MNIEEAKSKLYSLNNEPKHEKMLGAAAIITKLLEKENIRPIVVGGLSVEIYTQQEYATRDIDFVSDGYDIIQELGFSKKGRIFYHDAIEIAVEIPDNYLAGSMDRLVRYV</sequence>
<evidence type="ECO:0000313" key="2">
    <source>
        <dbReference type="Proteomes" id="UP001501459"/>
    </source>
</evidence>
<comment type="caution">
    <text evidence="1">The sequence shown here is derived from an EMBL/GenBank/DDBJ whole genome shotgun (WGS) entry which is preliminary data.</text>
</comment>
<proteinExistence type="predicted"/>
<accession>A0ABN0ZBM4</accession>